<dbReference type="GO" id="GO:0043130">
    <property type="term" value="F:ubiquitin binding"/>
    <property type="evidence" value="ECO:0007669"/>
    <property type="project" value="InterPro"/>
</dbReference>
<dbReference type="AlphaFoldDB" id="A0AA35IXF2"/>
<dbReference type="GO" id="GO:0006897">
    <property type="term" value="P:endocytosis"/>
    <property type="evidence" value="ECO:0007669"/>
    <property type="project" value="UniProtKB-KW"/>
</dbReference>
<feature type="domain" description="SH3" evidence="23">
    <location>
        <begin position="3"/>
        <end position="68"/>
    </location>
</feature>
<dbReference type="FunFam" id="2.30.30.40:FF:000328">
    <property type="entry name" value="Actin cytoskeleton-regulatory complex protein sla1"/>
    <property type="match status" value="1"/>
</dbReference>
<comment type="subcellular location">
    <subcellularLocation>
        <location evidence="3">Cell membrane</location>
        <topology evidence="3">Peripheral membrane protein</topology>
        <orientation evidence="3">Cytoplasmic side</orientation>
    </subcellularLocation>
    <subcellularLocation>
        <location evidence="2">Cytoplasm</location>
        <location evidence="2">Cytoskeleton</location>
        <location evidence="2">Actin patch</location>
    </subcellularLocation>
    <subcellularLocation>
        <location evidence="1">Endosome membrane</location>
        <topology evidence="1">Peripheral membrane protein</topology>
        <orientation evidence="1">Cytoplasmic side</orientation>
    </subcellularLocation>
</comment>
<evidence type="ECO:0000256" key="15">
    <source>
        <dbReference type="ARBA" id="ARBA00023136"/>
    </source>
</evidence>
<accession>A0AA35IXF2</accession>
<feature type="region of interest" description="Disordered" evidence="22">
    <location>
        <begin position="554"/>
        <end position="589"/>
    </location>
</feature>
<dbReference type="SMART" id="SM00326">
    <property type="entry name" value="SH3"/>
    <property type="match status" value="3"/>
</dbReference>
<keyword evidence="25" id="KW-1185">Reference proteome</keyword>
<dbReference type="PANTHER" id="PTHR15735">
    <property type="entry name" value="FCH AND DOUBLE SH3 DOMAINS PROTEIN"/>
    <property type="match status" value="1"/>
</dbReference>
<feature type="compositionally biased region" description="Low complexity" evidence="22">
    <location>
        <begin position="140"/>
        <end position="162"/>
    </location>
</feature>
<dbReference type="Pfam" id="PF24081">
    <property type="entry name" value="PH_SLA1"/>
    <property type="match status" value="1"/>
</dbReference>
<evidence type="ECO:0000256" key="13">
    <source>
        <dbReference type="ARBA" id="ARBA00022753"/>
    </source>
</evidence>
<evidence type="ECO:0000256" key="16">
    <source>
        <dbReference type="ARBA" id="ARBA00023203"/>
    </source>
</evidence>
<feature type="compositionally biased region" description="Basic residues" evidence="22">
    <location>
        <begin position="468"/>
        <end position="481"/>
    </location>
</feature>
<dbReference type="FunFam" id="2.30.30.40:FF:000256">
    <property type="entry name" value="Actin cytoskeleton-regulatory complex protein SLA1"/>
    <property type="match status" value="1"/>
</dbReference>
<dbReference type="GO" id="GO:0005886">
    <property type="term" value="C:plasma membrane"/>
    <property type="evidence" value="ECO:0007669"/>
    <property type="project" value="UniProtKB-SubCell"/>
</dbReference>
<keyword evidence="6 21" id="KW-0728">SH3 domain</keyword>
<dbReference type="GO" id="GO:0042802">
    <property type="term" value="F:identical protein binding"/>
    <property type="evidence" value="ECO:0007669"/>
    <property type="project" value="InterPro"/>
</dbReference>
<feature type="region of interest" description="Disordered" evidence="22">
    <location>
        <begin position="130"/>
        <end position="234"/>
    </location>
</feature>
<gene>
    <name evidence="24" type="primary">SMKI02G1050</name>
    <name evidence="24" type="ORF">SMKI_02G1050</name>
</gene>
<proteinExistence type="inferred from homology"/>
<evidence type="ECO:0000256" key="21">
    <source>
        <dbReference type="PROSITE-ProRule" id="PRU00192"/>
    </source>
</evidence>
<dbReference type="PRINTS" id="PR00452">
    <property type="entry name" value="SH3DOMAIN"/>
</dbReference>
<dbReference type="Gene3D" id="1.10.150.50">
    <property type="entry name" value="Transcription Factor, Ets-1"/>
    <property type="match status" value="1"/>
</dbReference>
<evidence type="ECO:0000256" key="22">
    <source>
        <dbReference type="SAM" id="MobiDB-lite"/>
    </source>
</evidence>
<dbReference type="InterPro" id="IPR035821">
    <property type="entry name" value="Sla1_SH3_3"/>
</dbReference>
<feature type="region of interest" description="Disordered" evidence="22">
    <location>
        <begin position="607"/>
        <end position="644"/>
    </location>
</feature>
<feature type="domain" description="SH3" evidence="23">
    <location>
        <begin position="350"/>
        <end position="412"/>
    </location>
</feature>
<dbReference type="Gene3D" id="2.30.30.700">
    <property type="entry name" value="SLA1 homology domain 1"/>
    <property type="match status" value="1"/>
</dbReference>
<dbReference type="InterPro" id="IPR056996">
    <property type="entry name" value="PH_SLA1"/>
</dbReference>
<protein>
    <recommendedName>
        <fullName evidence="5">Actin cytoskeleton-regulatory complex protein SLA1</fullName>
    </recommendedName>
    <alternativeName>
        <fullName evidence="20">Actin cytoskeleton-regulatory complex protein sla1</fullName>
    </alternativeName>
</protein>
<keyword evidence="9" id="KW-1017">Isopeptide bond</keyword>
<dbReference type="GO" id="GO:0030479">
    <property type="term" value="C:actin cortical patch"/>
    <property type="evidence" value="ECO:0007669"/>
    <property type="project" value="UniProtKB-SubCell"/>
</dbReference>
<evidence type="ECO:0000256" key="19">
    <source>
        <dbReference type="ARBA" id="ARBA00064470"/>
    </source>
</evidence>
<evidence type="ECO:0000256" key="14">
    <source>
        <dbReference type="ARBA" id="ARBA00022843"/>
    </source>
</evidence>
<dbReference type="InterPro" id="IPR036028">
    <property type="entry name" value="SH3-like_dom_sf"/>
</dbReference>
<dbReference type="RefSeq" id="XP_056080354.1">
    <property type="nucleotide sequence ID" value="XM_056222375.1"/>
</dbReference>
<evidence type="ECO:0000313" key="24">
    <source>
        <dbReference type="EMBL" id="CAI4037237.1"/>
    </source>
</evidence>
<feature type="compositionally biased region" description="Basic and acidic residues" evidence="22">
    <location>
        <begin position="565"/>
        <end position="589"/>
    </location>
</feature>
<dbReference type="GO" id="GO:0071554">
    <property type="term" value="P:cell wall organization or biogenesis"/>
    <property type="evidence" value="ECO:0007669"/>
    <property type="project" value="UniProtKB-ARBA"/>
</dbReference>
<dbReference type="GO" id="GO:0003779">
    <property type="term" value="F:actin binding"/>
    <property type="evidence" value="ECO:0007669"/>
    <property type="project" value="UniProtKB-KW"/>
</dbReference>
<dbReference type="InterPro" id="IPR035800">
    <property type="entry name" value="Sla1_SH3_1"/>
</dbReference>
<evidence type="ECO:0000256" key="8">
    <source>
        <dbReference type="ARBA" id="ARBA00022490"/>
    </source>
</evidence>
<evidence type="ECO:0000256" key="11">
    <source>
        <dbReference type="ARBA" id="ARBA00022583"/>
    </source>
</evidence>
<dbReference type="SUPFAM" id="SSF50044">
    <property type="entry name" value="SH3-domain"/>
    <property type="match status" value="3"/>
</dbReference>
<evidence type="ECO:0000256" key="18">
    <source>
        <dbReference type="ARBA" id="ARBA00025194"/>
    </source>
</evidence>
<evidence type="ECO:0000256" key="10">
    <source>
        <dbReference type="ARBA" id="ARBA00022553"/>
    </source>
</evidence>
<dbReference type="Pfam" id="PF03983">
    <property type="entry name" value="SHD1"/>
    <property type="match status" value="1"/>
</dbReference>
<dbReference type="CDD" id="cd11775">
    <property type="entry name" value="SH3_Sla1p_3"/>
    <property type="match status" value="1"/>
</dbReference>
<keyword evidence="14" id="KW-0832">Ubl conjugation</keyword>
<dbReference type="CDD" id="cd09532">
    <property type="entry name" value="SAM_SLA1_fungal"/>
    <property type="match status" value="1"/>
</dbReference>
<feature type="domain" description="SH3" evidence="23">
    <location>
        <begin position="69"/>
        <end position="132"/>
    </location>
</feature>
<comment type="subunit">
    <text evidence="19">Component of the PAN1 actin cytoskeleton-regulatory complex. Interacts with ABP1, KRE6, LAS17, LSB5, RSP5, RVS167, VPS1 and YSC84.</text>
</comment>
<dbReference type="CDD" id="cd11773">
    <property type="entry name" value="SH3_Sla1p_1"/>
    <property type="match status" value="1"/>
</dbReference>
<feature type="region of interest" description="Disordered" evidence="22">
    <location>
        <begin position="1205"/>
        <end position="1225"/>
    </location>
</feature>
<feature type="compositionally biased region" description="Basic and acidic residues" evidence="22">
    <location>
        <begin position="607"/>
        <end position="618"/>
    </location>
</feature>
<feature type="region of interest" description="Disordered" evidence="22">
    <location>
        <begin position="412"/>
        <end position="494"/>
    </location>
</feature>
<evidence type="ECO:0000256" key="9">
    <source>
        <dbReference type="ARBA" id="ARBA00022499"/>
    </source>
</evidence>
<dbReference type="InterPro" id="IPR013761">
    <property type="entry name" value="SAM/pointed_sf"/>
</dbReference>
<evidence type="ECO:0000256" key="6">
    <source>
        <dbReference type="ARBA" id="ARBA00022443"/>
    </source>
</evidence>
<keyword evidence="12" id="KW-0677">Repeat</keyword>
<reference evidence="24" key="1">
    <citation type="submission" date="2022-10" db="EMBL/GenBank/DDBJ databases">
        <authorList>
            <person name="Byrne P K."/>
        </authorList>
    </citation>
    <scope>NUCLEOTIDE SEQUENCE</scope>
    <source>
        <strain evidence="24">IFO1815</strain>
    </source>
</reference>
<feature type="compositionally biased region" description="Basic residues" evidence="22">
    <location>
        <begin position="426"/>
        <end position="444"/>
    </location>
</feature>
<dbReference type="GO" id="GO:0030833">
    <property type="term" value="P:regulation of actin filament polymerization"/>
    <property type="evidence" value="ECO:0007669"/>
    <property type="project" value="TreeGrafter"/>
</dbReference>
<evidence type="ECO:0000256" key="17">
    <source>
        <dbReference type="ARBA" id="ARBA00023212"/>
    </source>
</evidence>
<keyword evidence="7" id="KW-1003">Cell membrane</keyword>
<dbReference type="FunFam" id="2.30.30.700:FF:000001">
    <property type="entry name" value="Actin cytoskeleton-regulatory complex protein SLA1"/>
    <property type="match status" value="1"/>
</dbReference>
<keyword evidence="8" id="KW-0963">Cytoplasm</keyword>
<dbReference type="EMBL" id="OX365758">
    <property type="protein sequence ID" value="CAI4037237.1"/>
    <property type="molecule type" value="Genomic_DNA"/>
</dbReference>
<evidence type="ECO:0000256" key="20">
    <source>
        <dbReference type="ARBA" id="ARBA00070651"/>
    </source>
</evidence>
<sequence length="1241" mass="135839">MTVFLGIYRAIYAYEPQTPEELAIQEDDLLYLLQKSDIDDWWTVKKRVIGSDSEEPVGLVPSTYIEEAPVLKKVRAIYDYGQVQNADEELTFHENDTFDVFDDNDADWLLVKSTVSNEFGFIPGNYVEPADGSAPKQERSPAAADVSAATPTTAPAAALPTSFLPPPQHNDRARMLQDKEDRVLDEDDEGPPPAMPARPTATIGTTEATAMAAPSHRRPSYSDNDNNDEEDDYYYNNNNSVGNHEYNTEYHSWNVTEIEGRKKKKAKLSIGNNKINFIPQKGTPHEWSIDKLVSYDNEKKHMFLEFVDPYRSLELHTGNTTTCEEIMNIIGEYKGASRDPGLKEVEMASKSKKRGVVQYDFMAESQDELTIKSGDKVYILDDKKSKDWWMCQLIDSGKSGLVPAQFIEPVHDKKHTESTASGIIKSIKKNFTKSPSRSRSRSRSKSNANNNWKEDESQNDVPTTVIGKRSRKSSLSSHKKNSSAAKDFPNPKKSRLWVDRSGTFKVDAEFIGCSKGKIHLHKANGVKIAVAADKLSNEDLVYVEKITGFSLEKFKTNDGSSSHGSDSRDSERERRRRLKEQEEKERDRRLKERELYELKKARELLDEERSRLQEKELPPIKPPRPNSSASVSNTTPTSIAENGNNNSNKYDWFEFFLNCGVDVSNCQRYTINFDREQITEDMMSDINSSMLRTLGLREGDIVRVMKHLDKKFGRENNTTIPSNATGNMFSQPDGSLNAAAVPETSLPQQLLPQTTSPAQIAPPASAEMDDAWTVKPASKSESNLLSKKSEFTGSMQDLLDLQPLEPKKTSTTTPEPNLKDLEPVKTGGTTAVSAPVPPAPAPLDPFKTGGNNILPLTTGFVMMPMITGGAMLPMQRTGGFVVPQTTFGMQSQATGGILPVQKTGNGLIPIANTGGAMMPQTTFGTTPTVLPLQKTGGGLIPIATGGAQFPQTSFNIQAQQQLPTGSVLPVQKTANGLISANTGVSMPPLQRTGGAMFAQPQITGGAVIPQTSFGVSQQLTGGAMMAQPQNTGGVMMPQTSFNALTQTTGGAMMPLQRTGGALNTFNTGGAMIPQTSFNTQPQNTGGFRPQSQFGITLQKTGGITPLNQNQFTGGAMNTFNTGSVLQQQPQMMNTFNTGGVMQQPQMMNTFTTGGAMQQPQMMNTFNTGGVMQQPQVMNTFATGGAMQQPQMMNSFNTGGAMQQPQQQALQNQPTGFGFGNGPQQSRQANIFNATASNPFGF</sequence>
<organism evidence="24 25">
    <name type="scientific">Saccharomyces mikatae IFO 1815</name>
    <dbReference type="NCBI Taxonomy" id="226126"/>
    <lineage>
        <taxon>Eukaryota</taxon>
        <taxon>Fungi</taxon>
        <taxon>Dikarya</taxon>
        <taxon>Ascomycota</taxon>
        <taxon>Saccharomycotina</taxon>
        <taxon>Saccharomycetes</taxon>
        <taxon>Saccharomycetales</taxon>
        <taxon>Saccharomycetaceae</taxon>
        <taxon>Saccharomyces</taxon>
    </lineage>
</organism>
<dbReference type="GO" id="GO:0000147">
    <property type="term" value="P:actin cortical patch assembly"/>
    <property type="evidence" value="ECO:0007669"/>
    <property type="project" value="TreeGrafter"/>
</dbReference>
<dbReference type="Proteomes" id="UP001161438">
    <property type="component" value="Chromosome 2"/>
</dbReference>
<dbReference type="PANTHER" id="PTHR15735:SF19">
    <property type="entry name" value="ACTIN CYTOSKELETON-REGULATORY COMPLEX PROTEIN SLA1"/>
    <property type="match status" value="1"/>
</dbReference>
<dbReference type="InterPro" id="IPR007131">
    <property type="entry name" value="SHD1"/>
</dbReference>
<dbReference type="InterPro" id="IPR001452">
    <property type="entry name" value="SH3_domain"/>
</dbReference>
<evidence type="ECO:0000259" key="23">
    <source>
        <dbReference type="PROSITE" id="PS50002"/>
    </source>
</evidence>
<dbReference type="FunFam" id="1.10.150.50:FF:000094">
    <property type="entry name" value="Actin cytoskeleton-regulatory complex protein SLA1"/>
    <property type="match status" value="1"/>
</dbReference>
<keyword evidence="17" id="KW-0206">Cytoskeleton</keyword>
<evidence type="ECO:0000256" key="5">
    <source>
        <dbReference type="ARBA" id="ARBA00020357"/>
    </source>
</evidence>
<keyword evidence="16" id="KW-0009">Actin-binding</keyword>
<evidence type="ECO:0000256" key="3">
    <source>
        <dbReference type="ARBA" id="ARBA00004413"/>
    </source>
</evidence>
<keyword evidence="11" id="KW-0254">Endocytosis</keyword>
<dbReference type="Pfam" id="PF00018">
    <property type="entry name" value="SH3_1"/>
    <property type="match status" value="2"/>
</dbReference>
<evidence type="ECO:0000256" key="7">
    <source>
        <dbReference type="ARBA" id="ARBA00022475"/>
    </source>
</evidence>
<dbReference type="GeneID" id="80916450"/>
<feature type="region of interest" description="Disordered" evidence="22">
    <location>
        <begin position="799"/>
        <end position="823"/>
    </location>
</feature>
<evidence type="ECO:0000256" key="12">
    <source>
        <dbReference type="ARBA" id="ARBA00022737"/>
    </source>
</evidence>
<keyword evidence="15" id="KW-0472">Membrane</keyword>
<dbReference type="Gene3D" id="2.30.30.40">
    <property type="entry name" value="SH3 Domains"/>
    <property type="match status" value="3"/>
</dbReference>
<dbReference type="GO" id="GO:0030674">
    <property type="term" value="F:protein-macromolecule adaptor activity"/>
    <property type="evidence" value="ECO:0007669"/>
    <property type="project" value="InterPro"/>
</dbReference>
<comment type="function">
    <text evidence="18">Component of the PAN1 actin cytoskeleton-regulatory complex required for the internalization of endosomes during actin-coupled endocytosis. The complex links the site of endocytosis to the cell membrane-associated actin cytoskeleton. Mediates uptake of external molecules and vacuolar degradation of plasma membrane proteins. Plays a role in the proper organization of the cell membrane-associated actin cytoskeleton and promotes its destabilization.</text>
</comment>
<evidence type="ECO:0000256" key="4">
    <source>
        <dbReference type="ARBA" id="ARBA00007948"/>
    </source>
</evidence>
<feature type="compositionally biased region" description="Basic and acidic residues" evidence="22">
    <location>
        <begin position="169"/>
        <end position="182"/>
    </location>
</feature>
<dbReference type="Pfam" id="PF14604">
    <property type="entry name" value="SH3_9"/>
    <property type="match status" value="1"/>
</dbReference>
<dbReference type="FunFam" id="2.30.30.40:FF:000300">
    <property type="entry name" value="Actin cytoskeleton-regulatory complex protein SLA1"/>
    <property type="match status" value="1"/>
</dbReference>
<dbReference type="GO" id="GO:0005634">
    <property type="term" value="C:nucleus"/>
    <property type="evidence" value="ECO:0007669"/>
    <property type="project" value="TreeGrafter"/>
</dbReference>
<evidence type="ECO:0000313" key="25">
    <source>
        <dbReference type="Proteomes" id="UP001161438"/>
    </source>
</evidence>
<feature type="compositionally biased region" description="Polar residues" evidence="22">
    <location>
        <begin position="626"/>
        <end position="644"/>
    </location>
</feature>
<keyword evidence="13" id="KW-0967">Endosome</keyword>
<comment type="similarity">
    <text evidence="4">Belongs to the SLA1 family.</text>
</comment>
<dbReference type="GO" id="GO:0010008">
    <property type="term" value="C:endosome membrane"/>
    <property type="evidence" value="ECO:0007669"/>
    <property type="project" value="UniProtKB-SubCell"/>
</dbReference>
<keyword evidence="10" id="KW-0597">Phosphoprotein</keyword>
<evidence type="ECO:0000256" key="2">
    <source>
        <dbReference type="ARBA" id="ARBA00004134"/>
    </source>
</evidence>
<name>A0AA35IXF2_SACMI</name>
<evidence type="ECO:0000256" key="1">
    <source>
        <dbReference type="ARBA" id="ARBA00004125"/>
    </source>
</evidence>
<dbReference type="PROSITE" id="PS50002">
    <property type="entry name" value="SH3"/>
    <property type="match status" value="3"/>
</dbReference>